<organism evidence="7 8">
    <name type="scientific">Knufia fluminis</name>
    <dbReference type="NCBI Taxonomy" id="191047"/>
    <lineage>
        <taxon>Eukaryota</taxon>
        <taxon>Fungi</taxon>
        <taxon>Dikarya</taxon>
        <taxon>Ascomycota</taxon>
        <taxon>Pezizomycotina</taxon>
        <taxon>Eurotiomycetes</taxon>
        <taxon>Chaetothyriomycetidae</taxon>
        <taxon>Chaetothyriales</taxon>
        <taxon>Trichomeriaceae</taxon>
        <taxon>Knufia</taxon>
    </lineage>
</organism>
<dbReference type="GO" id="GO:0005975">
    <property type="term" value="P:carbohydrate metabolic process"/>
    <property type="evidence" value="ECO:0007669"/>
    <property type="project" value="InterPro"/>
</dbReference>
<dbReference type="GO" id="GO:0004553">
    <property type="term" value="F:hydrolase activity, hydrolyzing O-glycosyl compounds"/>
    <property type="evidence" value="ECO:0007669"/>
    <property type="project" value="InterPro"/>
</dbReference>
<feature type="domain" description="N-acetyltransferase" evidence="5">
    <location>
        <begin position="635"/>
        <end position="712"/>
    </location>
</feature>
<evidence type="ECO:0000256" key="3">
    <source>
        <dbReference type="ARBA" id="ARBA00023180"/>
    </source>
</evidence>
<evidence type="ECO:0000256" key="4">
    <source>
        <dbReference type="ARBA" id="ARBA00023295"/>
    </source>
</evidence>
<reference evidence="7 8" key="1">
    <citation type="submission" date="2022-12" db="EMBL/GenBank/DDBJ databases">
        <title>Genomic features and morphological characterization of a novel Knufia sp. strain isolated from spacecraft assembly facility.</title>
        <authorList>
            <person name="Teixeira M."/>
            <person name="Chander A.M."/>
            <person name="Stajich J.E."/>
            <person name="Venkateswaran K."/>
        </authorList>
    </citation>
    <scope>NUCLEOTIDE SEQUENCE [LARGE SCALE GENOMIC DNA]</scope>
    <source>
        <strain evidence="7 8">FJI-L2-BK-P2</strain>
    </source>
</reference>
<evidence type="ECO:0000256" key="1">
    <source>
        <dbReference type="ARBA" id="ARBA00005336"/>
    </source>
</evidence>
<accession>A0AAN8F7M4</accession>
<dbReference type="Pfam" id="PF00583">
    <property type="entry name" value="Acetyltransf_1"/>
    <property type="match status" value="1"/>
</dbReference>
<evidence type="ECO:0000259" key="5">
    <source>
        <dbReference type="Pfam" id="PF00583"/>
    </source>
</evidence>
<dbReference type="GO" id="GO:0009254">
    <property type="term" value="P:peptidoglycan turnover"/>
    <property type="evidence" value="ECO:0007669"/>
    <property type="project" value="TreeGrafter"/>
</dbReference>
<evidence type="ECO:0000313" key="8">
    <source>
        <dbReference type="Proteomes" id="UP001316803"/>
    </source>
</evidence>
<dbReference type="AlphaFoldDB" id="A0AAN8F7M4"/>
<keyword evidence="8" id="KW-1185">Reference proteome</keyword>
<dbReference type="Gene3D" id="3.40.630.30">
    <property type="match status" value="1"/>
</dbReference>
<evidence type="ECO:0000313" key="7">
    <source>
        <dbReference type="EMBL" id="KAK5958453.1"/>
    </source>
</evidence>
<dbReference type="InterPro" id="IPR017853">
    <property type="entry name" value="GH"/>
</dbReference>
<name>A0AAN8F7M4_9EURO</name>
<gene>
    <name evidence="7" type="ORF">OHC33_000296</name>
</gene>
<sequence length="927" mass="100922">MNANGNVSAQWDEARQLGQLFMMGFDGTAVNDQIKTLITTYHVGSILLTAKNLESVPQATQLVLDLQTLAETSGHPVPLLIVIDQENGGVNSLYDETYITQFPSAMGVAATGDKRLARQIARATAEELTSCGINWVLGPVLDVLTNARNQPIGVRSFGEDVGVVSSFGVENVKGFQEGGVATCGKHFPSYGNLEFFGAPTDVPTITDSLENLSQNALVPFSHAIAAGIDAMMVGGVALSSNHLNVMHACLSEQICRDLLRTEMKFQGVIVSECLEMEALSRNIGISGGTVMAFKAGCDLLLTCRSMSAQEEAINGLTAGLENGMIERSRVQESFSRIMALKSKYTSWTKAFSPPGLDNLNRVRASNTKLSASAYDSSVTVVRDQKQYLPLNKVILPEDELLLLTPLVKPLPASAAFRQSGEVSRDQSLSPRPNYATDIMVMTGERVFRNFGRLLARSRNGRVMHASYTANGVRPQHEALLERAKAVVVITADAGRNKYQAAFAKHIAMLCRLSEDSEGSLVEKPCVVAAVSSPWDLATEKSIGTYLCSYDFTETALQALVNLLYKDQKSSSNASETTKRLRRPSQARQQWLVEHYRDDRDRSALNTLLAAAQAPSRPSSALVKSATADTFQLRDELVEEAHFVVRNSSTKELIGFCATYYQKAEKTGSIGAIVVSPGRRHQSVGHSLHDRAIRALLQKQGTSKFRLGTHLPNVFPGIPNIDAAEHKKLSQWFSRLGWKISRDTTISRLAISDLSSWEAPDGLGQSLAVTDIRYDLVHGQEFEGSVMQHVQRNAQSDVQVLYKMALSNKEGCAIIRGKRGSDGSIVASVLLYRSQSKLAPFVPHISSANTLTGGIGAAVMAAELENKVSLLQGLILLGVRQLKKQGIQSLLLDYMDQPLALPGLKNMGFAVHDSFDEIYSSPEDWKTP</sequence>
<keyword evidence="3" id="KW-0325">Glycoprotein</keyword>
<dbReference type="InterPro" id="IPR036962">
    <property type="entry name" value="Glyco_hydro_3_N_sf"/>
</dbReference>
<protein>
    <submittedName>
        <fullName evidence="7">Uncharacterized protein</fullName>
    </submittedName>
</protein>
<dbReference type="Gene3D" id="3.20.20.300">
    <property type="entry name" value="Glycoside hydrolase, family 3, N-terminal domain"/>
    <property type="match status" value="1"/>
</dbReference>
<dbReference type="InterPro" id="IPR001764">
    <property type="entry name" value="Glyco_hydro_3_N"/>
</dbReference>
<dbReference type="InterPro" id="IPR016181">
    <property type="entry name" value="Acyl_CoA_acyltransferase"/>
</dbReference>
<evidence type="ECO:0000259" key="6">
    <source>
        <dbReference type="Pfam" id="PF00933"/>
    </source>
</evidence>
<dbReference type="PRINTS" id="PR00133">
    <property type="entry name" value="GLHYDRLASE3"/>
</dbReference>
<feature type="domain" description="Glycoside hydrolase family 3 N-terminal" evidence="6">
    <location>
        <begin position="16"/>
        <end position="339"/>
    </location>
</feature>
<dbReference type="InterPro" id="IPR000182">
    <property type="entry name" value="GNAT_dom"/>
</dbReference>
<dbReference type="Gene3D" id="3.40.50.1700">
    <property type="entry name" value="Glycoside hydrolase family 3 C-terminal domain"/>
    <property type="match status" value="1"/>
</dbReference>
<dbReference type="PANTHER" id="PTHR30480:SF8">
    <property type="entry name" value="PUTATIVE (AFU_ORTHOLOGUE AFUA_8G04060)-RELATED"/>
    <property type="match status" value="1"/>
</dbReference>
<keyword evidence="2" id="KW-0378">Hydrolase</keyword>
<dbReference type="GO" id="GO:0016747">
    <property type="term" value="F:acyltransferase activity, transferring groups other than amino-acyl groups"/>
    <property type="evidence" value="ECO:0007669"/>
    <property type="project" value="InterPro"/>
</dbReference>
<dbReference type="CDD" id="cd04301">
    <property type="entry name" value="NAT_SF"/>
    <property type="match status" value="1"/>
</dbReference>
<dbReference type="InterPro" id="IPR050226">
    <property type="entry name" value="NagZ_Beta-hexosaminidase"/>
</dbReference>
<evidence type="ECO:0000256" key="2">
    <source>
        <dbReference type="ARBA" id="ARBA00022801"/>
    </source>
</evidence>
<comment type="caution">
    <text evidence="7">The sequence shown here is derived from an EMBL/GenBank/DDBJ whole genome shotgun (WGS) entry which is preliminary data.</text>
</comment>
<dbReference type="SUPFAM" id="SSF51445">
    <property type="entry name" value="(Trans)glycosidases"/>
    <property type="match status" value="1"/>
</dbReference>
<dbReference type="Pfam" id="PF00933">
    <property type="entry name" value="Glyco_hydro_3"/>
    <property type="match status" value="1"/>
</dbReference>
<dbReference type="Proteomes" id="UP001316803">
    <property type="component" value="Unassembled WGS sequence"/>
</dbReference>
<keyword evidence="4" id="KW-0326">Glycosidase</keyword>
<proteinExistence type="inferred from homology"/>
<comment type="similarity">
    <text evidence="1">Belongs to the glycosyl hydrolase 3 family.</text>
</comment>
<dbReference type="EMBL" id="JAKLMC020000001">
    <property type="protein sequence ID" value="KAK5958453.1"/>
    <property type="molecule type" value="Genomic_DNA"/>
</dbReference>
<dbReference type="SUPFAM" id="SSF55729">
    <property type="entry name" value="Acyl-CoA N-acyltransferases (Nat)"/>
    <property type="match status" value="1"/>
</dbReference>
<dbReference type="InterPro" id="IPR036881">
    <property type="entry name" value="Glyco_hydro_3_C_sf"/>
</dbReference>
<dbReference type="PANTHER" id="PTHR30480">
    <property type="entry name" value="BETA-HEXOSAMINIDASE-RELATED"/>
    <property type="match status" value="1"/>
</dbReference>